<name>A0ABN1YAQ8_9ACTN</name>
<reference evidence="4 5" key="1">
    <citation type="journal article" date="2019" name="Int. J. Syst. Evol. Microbiol.">
        <title>The Global Catalogue of Microorganisms (GCM) 10K type strain sequencing project: providing services to taxonomists for standard genome sequencing and annotation.</title>
        <authorList>
            <consortium name="The Broad Institute Genomics Platform"/>
            <consortium name="The Broad Institute Genome Sequencing Center for Infectious Disease"/>
            <person name="Wu L."/>
            <person name="Ma J."/>
        </authorList>
    </citation>
    <scope>NUCLEOTIDE SEQUENCE [LARGE SCALE GENOMIC DNA]</scope>
    <source>
        <strain evidence="4 5">JCM 12393</strain>
    </source>
</reference>
<comment type="caution">
    <text evidence="4">The sequence shown here is derived from an EMBL/GenBank/DDBJ whole genome shotgun (WGS) entry which is preliminary data.</text>
</comment>
<organism evidence="4 5">
    <name type="scientific">Kitasatospora putterlickiae</name>
    <dbReference type="NCBI Taxonomy" id="221725"/>
    <lineage>
        <taxon>Bacteria</taxon>
        <taxon>Bacillati</taxon>
        <taxon>Actinomycetota</taxon>
        <taxon>Actinomycetes</taxon>
        <taxon>Kitasatosporales</taxon>
        <taxon>Streptomycetaceae</taxon>
        <taxon>Kitasatospora</taxon>
    </lineage>
</organism>
<dbReference type="Pfam" id="PF12697">
    <property type="entry name" value="Abhydrolase_6"/>
    <property type="match status" value="1"/>
</dbReference>
<sequence>MTSPATPSPGRAPSPDNERAATVPRSRKTAVLTITAALIALTPAVAAVAVRSDDTPASGTPAASAAGPAAPEPGAEQAAADTKARLAAESIVDIPVRFTVQNVNRTLASCPVDGKTYQVSGHLTAPKAVLDGGAGPRTVTLYEHGIAAGEWYWRLDAPGYHHAEELAKKGHASLTIDRIGYGASDKPDGFGSCIGGQADIAHQIVEQLRAGSYRTEQEGRAPVAFNKVMLAGQSNGGQVSQIEAYSFQDVDGLVLMDWTDLGLTPQANARFFSSLQTCLRGGSAVDGASGPGGYAYYDMGTEEFKAGNFHDSDPGVVALSAPHQNRHPCGDMASQLGSVLVDLRHLKDIKVPVLFLYGEKDARVQGGAEHRALFTGSSDTQLIEIPEAGHYMGMARNAPQVHASLADWLTKHQSG</sequence>
<dbReference type="SUPFAM" id="SSF53474">
    <property type="entry name" value="alpha/beta-Hydrolases"/>
    <property type="match status" value="1"/>
</dbReference>
<dbReference type="Gene3D" id="3.40.50.1820">
    <property type="entry name" value="alpha/beta hydrolase"/>
    <property type="match status" value="1"/>
</dbReference>
<feature type="region of interest" description="Disordered" evidence="2">
    <location>
        <begin position="1"/>
        <end position="26"/>
    </location>
</feature>
<evidence type="ECO:0000313" key="4">
    <source>
        <dbReference type="EMBL" id="GAA1402465.1"/>
    </source>
</evidence>
<protein>
    <recommendedName>
        <fullName evidence="3">AB hydrolase-1 domain-containing protein</fullName>
    </recommendedName>
</protein>
<evidence type="ECO:0000256" key="2">
    <source>
        <dbReference type="SAM" id="MobiDB-lite"/>
    </source>
</evidence>
<feature type="region of interest" description="Disordered" evidence="2">
    <location>
        <begin position="54"/>
        <end position="79"/>
    </location>
</feature>
<dbReference type="PANTHER" id="PTHR43798:SF31">
    <property type="entry name" value="AB HYDROLASE SUPERFAMILY PROTEIN YCLE"/>
    <property type="match status" value="1"/>
</dbReference>
<dbReference type="Proteomes" id="UP001499863">
    <property type="component" value="Unassembled WGS sequence"/>
</dbReference>
<feature type="domain" description="AB hydrolase-1" evidence="3">
    <location>
        <begin position="144"/>
        <end position="394"/>
    </location>
</feature>
<feature type="compositionally biased region" description="Pro residues" evidence="2">
    <location>
        <begin position="1"/>
        <end position="12"/>
    </location>
</feature>
<proteinExistence type="predicted"/>
<dbReference type="PANTHER" id="PTHR43798">
    <property type="entry name" value="MONOACYLGLYCEROL LIPASE"/>
    <property type="match status" value="1"/>
</dbReference>
<keyword evidence="5" id="KW-1185">Reference proteome</keyword>
<evidence type="ECO:0000256" key="1">
    <source>
        <dbReference type="ARBA" id="ARBA00022801"/>
    </source>
</evidence>
<dbReference type="EMBL" id="BAAAKJ010000249">
    <property type="protein sequence ID" value="GAA1402465.1"/>
    <property type="molecule type" value="Genomic_DNA"/>
</dbReference>
<dbReference type="InterPro" id="IPR050266">
    <property type="entry name" value="AB_hydrolase_sf"/>
</dbReference>
<dbReference type="InterPro" id="IPR000073">
    <property type="entry name" value="AB_hydrolase_1"/>
</dbReference>
<evidence type="ECO:0000313" key="5">
    <source>
        <dbReference type="Proteomes" id="UP001499863"/>
    </source>
</evidence>
<gene>
    <name evidence="4" type="ORF">GCM10009639_45910</name>
</gene>
<keyword evidence="1" id="KW-0378">Hydrolase</keyword>
<dbReference type="InterPro" id="IPR029058">
    <property type="entry name" value="AB_hydrolase_fold"/>
</dbReference>
<accession>A0ABN1YAQ8</accession>
<evidence type="ECO:0000259" key="3">
    <source>
        <dbReference type="Pfam" id="PF12697"/>
    </source>
</evidence>